<evidence type="ECO:0000313" key="9">
    <source>
        <dbReference type="EnsemblMetazoa" id="Aqu2.1.33667_001"/>
    </source>
</evidence>
<accession>A0A1X7V271</accession>
<evidence type="ECO:0000256" key="4">
    <source>
        <dbReference type="ARBA" id="ARBA00023030"/>
    </source>
</evidence>
<dbReference type="OrthoDB" id="8863549at2759"/>
<dbReference type="Gene3D" id="2.60.120.970">
    <property type="match status" value="1"/>
</dbReference>
<dbReference type="eggNOG" id="KOG3900">
    <property type="taxonomic scope" value="Eukaryota"/>
</dbReference>
<dbReference type="CDD" id="cd13753">
    <property type="entry name" value="TGF_beta_TGFbeta1_2_3"/>
    <property type="match status" value="1"/>
</dbReference>
<evidence type="ECO:0000313" key="10">
    <source>
        <dbReference type="Proteomes" id="UP000007879"/>
    </source>
</evidence>
<reference evidence="9" key="2">
    <citation type="submission" date="2017-05" db="UniProtKB">
        <authorList>
            <consortium name="EnsemblMetazoa"/>
        </authorList>
    </citation>
    <scope>IDENTIFICATION</scope>
</reference>
<dbReference type="Proteomes" id="UP000007879">
    <property type="component" value="Unassembled WGS sequence"/>
</dbReference>
<dbReference type="GO" id="GO:0005125">
    <property type="term" value="F:cytokine activity"/>
    <property type="evidence" value="ECO:0007669"/>
    <property type="project" value="TreeGrafter"/>
</dbReference>
<dbReference type="GO" id="GO:0005615">
    <property type="term" value="C:extracellular space"/>
    <property type="evidence" value="ECO:0007669"/>
    <property type="project" value="TreeGrafter"/>
</dbReference>
<dbReference type="Gene3D" id="2.10.90.10">
    <property type="entry name" value="Cystine-knot cytokines"/>
    <property type="match status" value="1"/>
</dbReference>
<evidence type="ECO:0000256" key="2">
    <source>
        <dbReference type="ARBA" id="ARBA00006656"/>
    </source>
</evidence>
<dbReference type="InterPro" id="IPR001111">
    <property type="entry name" value="TGF-b_propeptide"/>
</dbReference>
<dbReference type="InterPro" id="IPR001839">
    <property type="entry name" value="TGF-b_C"/>
</dbReference>
<dbReference type="PANTHER" id="PTHR11848">
    <property type="entry name" value="TGF-BETA FAMILY"/>
    <property type="match status" value="1"/>
</dbReference>
<feature type="signal peptide" evidence="7">
    <location>
        <begin position="1"/>
        <end position="28"/>
    </location>
</feature>
<comment type="similarity">
    <text evidence="2 6">Belongs to the TGF-beta family.</text>
</comment>
<feature type="chain" id="PRO_5010882646" description="TGF-beta family profile domain-containing protein" evidence="7">
    <location>
        <begin position="29"/>
        <end position="400"/>
    </location>
</feature>
<dbReference type="Pfam" id="PF00688">
    <property type="entry name" value="TGFb_propeptide"/>
    <property type="match status" value="1"/>
</dbReference>
<evidence type="ECO:0000256" key="5">
    <source>
        <dbReference type="ARBA" id="ARBA00023157"/>
    </source>
</evidence>
<dbReference type="OMA" id="PENNDLH"/>
<evidence type="ECO:0000259" key="8">
    <source>
        <dbReference type="PROSITE" id="PS51362"/>
    </source>
</evidence>
<feature type="domain" description="TGF-beta family profile" evidence="8">
    <location>
        <begin position="280"/>
        <end position="400"/>
    </location>
</feature>
<dbReference type="AlphaFoldDB" id="A0A1X7V271"/>
<dbReference type="Pfam" id="PF00019">
    <property type="entry name" value="TGF_beta"/>
    <property type="match status" value="1"/>
</dbReference>
<dbReference type="FunCoup" id="A0A1X7V271">
    <property type="interactions" value="121"/>
</dbReference>
<keyword evidence="7" id="KW-0732">Signal</keyword>
<dbReference type="EnsemblMetazoa" id="Aqu2.1.33667_001">
    <property type="protein sequence ID" value="Aqu2.1.33667_001"/>
    <property type="gene ID" value="Aqu2.1.33667"/>
</dbReference>
<dbReference type="InterPro" id="IPR029034">
    <property type="entry name" value="Cystine-knot_cytokine"/>
</dbReference>
<dbReference type="PROSITE" id="PS51362">
    <property type="entry name" value="TGF_BETA_2"/>
    <property type="match status" value="1"/>
</dbReference>
<dbReference type="InParanoid" id="A0A1X7V271"/>
<protein>
    <recommendedName>
        <fullName evidence="8">TGF-beta family profile domain-containing protein</fullName>
    </recommendedName>
</protein>
<keyword evidence="5" id="KW-1015">Disulfide bond</keyword>
<sequence>MKLFSLSHTIPCLLCLIALISLPSPTRAQSCSIADEKVLKRRRVQGIRANILGQLGLSEPPVVNRTAPVPKEILDSFNALTAASESLSQERSHSCQSNSIYASPVSAFIGSINAEEVASTAAKRSARTGRGNVLAEYKITFNFDLPSKLDNIRRAELLLYQMPPSVQDPHYRHKSLKEQYVEINAVYEALELDVTVTGKMVDPFKEGFVAFNIELAARNWIDQGVSGNVTLVVSVQCLSSPTCAHDNHPHIPPVTFEDFDADMNAPRIIITSFNPLERTRAKRQELPEGSTPLNLCKENQVTCCLKPLNISFADDLGFDFVTSPEFFNANYCDGICPIIDNMTPRLYEFLSLLQGHPAAAIEPCCAGNEFEEIQVLMVTEEGKYEVETVKDVRVTSCKCA</sequence>
<dbReference type="InterPro" id="IPR017948">
    <property type="entry name" value="TGFb_CS"/>
</dbReference>
<keyword evidence="4 6" id="KW-0339">Growth factor</keyword>
<dbReference type="InterPro" id="IPR015615">
    <property type="entry name" value="TGF-beta-rel"/>
</dbReference>
<evidence type="ECO:0000256" key="3">
    <source>
        <dbReference type="ARBA" id="ARBA00022525"/>
    </source>
</evidence>
<evidence type="ECO:0000256" key="6">
    <source>
        <dbReference type="RuleBase" id="RU000354"/>
    </source>
</evidence>
<organism evidence="9">
    <name type="scientific">Amphimedon queenslandica</name>
    <name type="common">Sponge</name>
    <dbReference type="NCBI Taxonomy" id="400682"/>
    <lineage>
        <taxon>Eukaryota</taxon>
        <taxon>Metazoa</taxon>
        <taxon>Porifera</taxon>
        <taxon>Demospongiae</taxon>
        <taxon>Heteroscleromorpha</taxon>
        <taxon>Haplosclerida</taxon>
        <taxon>Niphatidae</taxon>
        <taxon>Amphimedon</taxon>
    </lineage>
</organism>
<evidence type="ECO:0000256" key="1">
    <source>
        <dbReference type="ARBA" id="ARBA00004613"/>
    </source>
</evidence>
<dbReference type="PANTHER" id="PTHR11848:SF33">
    <property type="entry name" value="TGF-BETA FAMILY PROFILE DOMAIN-CONTAINING PROTEIN"/>
    <property type="match status" value="1"/>
</dbReference>
<keyword evidence="3" id="KW-0964">Secreted</keyword>
<dbReference type="SUPFAM" id="SSF57501">
    <property type="entry name" value="Cystine-knot cytokines"/>
    <property type="match status" value="1"/>
</dbReference>
<reference evidence="10" key="1">
    <citation type="journal article" date="2010" name="Nature">
        <title>The Amphimedon queenslandica genome and the evolution of animal complexity.</title>
        <authorList>
            <person name="Srivastava M."/>
            <person name="Simakov O."/>
            <person name="Chapman J."/>
            <person name="Fahey B."/>
            <person name="Gauthier M.E."/>
            <person name="Mitros T."/>
            <person name="Richards G.S."/>
            <person name="Conaco C."/>
            <person name="Dacre M."/>
            <person name="Hellsten U."/>
            <person name="Larroux C."/>
            <person name="Putnam N.H."/>
            <person name="Stanke M."/>
            <person name="Adamska M."/>
            <person name="Darling A."/>
            <person name="Degnan S.M."/>
            <person name="Oakley T.H."/>
            <person name="Plachetzki D.C."/>
            <person name="Zhai Y."/>
            <person name="Adamski M."/>
            <person name="Calcino A."/>
            <person name="Cummins S.F."/>
            <person name="Goodstein D.M."/>
            <person name="Harris C."/>
            <person name="Jackson D.J."/>
            <person name="Leys S.P."/>
            <person name="Shu S."/>
            <person name="Woodcroft B.J."/>
            <person name="Vervoort M."/>
            <person name="Kosik K.S."/>
            <person name="Manning G."/>
            <person name="Degnan B.M."/>
            <person name="Rokhsar D.S."/>
        </authorList>
    </citation>
    <scope>NUCLEOTIDE SEQUENCE [LARGE SCALE GENOMIC DNA]</scope>
</reference>
<dbReference type="GO" id="GO:0008083">
    <property type="term" value="F:growth factor activity"/>
    <property type="evidence" value="ECO:0007669"/>
    <property type="project" value="UniProtKB-KW"/>
</dbReference>
<proteinExistence type="inferred from homology"/>
<name>A0A1X7V271_AMPQE</name>
<keyword evidence="10" id="KW-1185">Reference proteome</keyword>
<dbReference type="SMART" id="SM00204">
    <property type="entry name" value="TGFB"/>
    <property type="match status" value="1"/>
</dbReference>
<gene>
    <name evidence="9" type="primary">105312496</name>
</gene>
<dbReference type="GO" id="GO:0042127">
    <property type="term" value="P:regulation of cell population proliferation"/>
    <property type="evidence" value="ECO:0007669"/>
    <property type="project" value="TreeGrafter"/>
</dbReference>
<dbReference type="KEGG" id="aqu:105312496"/>
<comment type="subcellular location">
    <subcellularLocation>
        <location evidence="1">Secreted</location>
    </subcellularLocation>
</comment>
<dbReference type="STRING" id="400682.A0A1X7V271"/>
<evidence type="ECO:0000256" key="7">
    <source>
        <dbReference type="SAM" id="SignalP"/>
    </source>
</evidence>
<dbReference type="PROSITE" id="PS00250">
    <property type="entry name" value="TGF_BETA_1"/>
    <property type="match status" value="1"/>
</dbReference>
<dbReference type="EnsemblMetazoa" id="XM_011405195.2">
    <property type="protein sequence ID" value="XP_011403497.1"/>
    <property type="gene ID" value="LOC105312496"/>
</dbReference>